<dbReference type="PANTHER" id="PTHR43364:SF4">
    <property type="entry name" value="NAD(P)-LINKED OXIDOREDUCTASE SUPERFAMILY PROTEIN"/>
    <property type="match status" value="1"/>
</dbReference>
<dbReference type="AlphaFoldDB" id="A0A167IV91"/>
<dbReference type="InterPro" id="IPR023210">
    <property type="entry name" value="NADP_OxRdtase_dom"/>
</dbReference>
<evidence type="ECO:0000256" key="1">
    <source>
        <dbReference type="ARBA" id="ARBA00022857"/>
    </source>
</evidence>
<reference evidence="6 7" key="1">
    <citation type="submission" date="2016-02" db="EMBL/GenBank/DDBJ databases">
        <title>Ulvibacter sp. LPB0005, isolated from Thais luteostoma.</title>
        <authorList>
            <person name="Shin S.-K."/>
            <person name="Yi H."/>
        </authorList>
    </citation>
    <scope>NUCLEOTIDE SEQUENCE [LARGE SCALE GENOMIC DNA]</scope>
    <source>
        <strain evidence="6 7">LPB0005</strain>
    </source>
</reference>
<dbReference type="FunFam" id="3.20.20.100:FF:000005">
    <property type="entry name" value="NADP(H)-dependent aldo-keto reductase"/>
    <property type="match status" value="1"/>
</dbReference>
<name>A0A167IV91_9FLAO</name>
<protein>
    <recommendedName>
        <fullName evidence="4">Protein tas</fullName>
    </recommendedName>
</protein>
<gene>
    <name evidence="6" type="ORF">ULVI_04740</name>
</gene>
<dbReference type="GO" id="GO:0016491">
    <property type="term" value="F:oxidoreductase activity"/>
    <property type="evidence" value="ECO:0007669"/>
    <property type="project" value="UniProtKB-KW"/>
</dbReference>
<dbReference type="PANTHER" id="PTHR43364">
    <property type="entry name" value="NADH-SPECIFIC METHYLGLYOXAL REDUCTASE-RELATED"/>
    <property type="match status" value="1"/>
</dbReference>
<evidence type="ECO:0000256" key="2">
    <source>
        <dbReference type="ARBA" id="ARBA00023002"/>
    </source>
</evidence>
<dbReference type="Gene3D" id="3.20.20.100">
    <property type="entry name" value="NADP-dependent oxidoreductase domain"/>
    <property type="match status" value="1"/>
</dbReference>
<accession>A0A167IV91</accession>
<dbReference type="EMBL" id="LRXL01000026">
    <property type="protein sequence ID" value="OAB80051.1"/>
    <property type="molecule type" value="Genomic_DNA"/>
</dbReference>
<keyword evidence="7" id="KW-1185">Reference proteome</keyword>
<evidence type="ECO:0000313" key="7">
    <source>
        <dbReference type="Proteomes" id="UP000077013"/>
    </source>
</evidence>
<keyword evidence="1" id="KW-0521">NADP</keyword>
<organism evidence="6 7">
    <name type="scientific">Cochleicola gelatinilyticus</name>
    <dbReference type="NCBI Taxonomy" id="1763537"/>
    <lineage>
        <taxon>Bacteria</taxon>
        <taxon>Pseudomonadati</taxon>
        <taxon>Bacteroidota</taxon>
        <taxon>Flavobacteriia</taxon>
        <taxon>Flavobacteriales</taxon>
        <taxon>Flavobacteriaceae</taxon>
        <taxon>Cochleicola</taxon>
    </lineage>
</organism>
<evidence type="ECO:0000259" key="5">
    <source>
        <dbReference type="Pfam" id="PF00248"/>
    </source>
</evidence>
<keyword evidence="2" id="KW-0560">Oxidoreductase</keyword>
<dbReference type="CDD" id="cd19094">
    <property type="entry name" value="AKR_Tas-like"/>
    <property type="match status" value="1"/>
</dbReference>
<dbReference type="OrthoDB" id="9773828at2"/>
<feature type="domain" description="NADP-dependent oxidoreductase" evidence="5">
    <location>
        <begin position="16"/>
        <end position="336"/>
    </location>
</feature>
<sequence length="345" mass="39038">MKYTKLPNTDLEISSICLGTMTWGQQNTEAEGHEQLDFALEKGVNFIDTAEMYSVPGKAETQGSTETIIGTWLADRKDRDKIVLASKITGPARNFQHIREDLNFSKKSLEDALHKSLKRLQTDYLDLYQLHWPERAVNVFGVRDYAHENNKQWQDNFAAILENLEAFVKAGKIRHIGLSNETPFGVMRYMEEARKGKRKMISVQNAYNLLNRRDEVGLSEVLLQENVGYLPYSPLAFGQLSGKYLNGATPKDSRVTLFPAYSRYHSESSFRAVEKYHAIAKKHEISLAQMSLAFVRQQPFVTSTIIGATTIDQLSENIDSVNVTLSQEILKEINAIHAEIPNPAP</sequence>
<dbReference type="RefSeq" id="WP_068590261.1">
    <property type="nucleotide sequence ID" value="NZ_LRXL01000026.1"/>
</dbReference>
<comment type="caution">
    <text evidence="6">The sequence shown here is derived from an EMBL/GenBank/DDBJ whole genome shotgun (WGS) entry which is preliminary data.</text>
</comment>
<evidence type="ECO:0000256" key="4">
    <source>
        <dbReference type="ARBA" id="ARBA00070119"/>
    </source>
</evidence>
<proteinExistence type="inferred from homology"/>
<dbReference type="STRING" id="1763537.ULVI_04740"/>
<dbReference type="InterPro" id="IPR050523">
    <property type="entry name" value="AKR_Detox_Biosynth"/>
</dbReference>
<dbReference type="Proteomes" id="UP000077013">
    <property type="component" value="Unassembled WGS sequence"/>
</dbReference>
<dbReference type="SUPFAM" id="SSF51430">
    <property type="entry name" value="NAD(P)-linked oxidoreductase"/>
    <property type="match status" value="1"/>
</dbReference>
<comment type="similarity">
    <text evidence="3">Belongs to the aldo/keto reductase family. Aldo/keto reductase 2 subfamily.</text>
</comment>
<dbReference type="Pfam" id="PF00248">
    <property type="entry name" value="Aldo_ket_red"/>
    <property type="match status" value="1"/>
</dbReference>
<evidence type="ECO:0000256" key="3">
    <source>
        <dbReference type="ARBA" id="ARBA00038157"/>
    </source>
</evidence>
<dbReference type="NCBIfam" id="NF007912">
    <property type="entry name" value="PRK10625.1"/>
    <property type="match status" value="1"/>
</dbReference>
<dbReference type="InterPro" id="IPR036812">
    <property type="entry name" value="NAD(P)_OxRdtase_dom_sf"/>
</dbReference>
<evidence type="ECO:0000313" key="6">
    <source>
        <dbReference type="EMBL" id="OAB80051.1"/>
    </source>
</evidence>